<comment type="caution">
    <text evidence="2">The sequence shown here is derived from an EMBL/GenBank/DDBJ whole genome shotgun (WGS) entry which is preliminary data.</text>
</comment>
<dbReference type="RefSeq" id="WP_115808824.1">
    <property type="nucleotide sequence ID" value="NZ_QREI01000002.1"/>
</dbReference>
<protein>
    <submittedName>
        <fullName evidence="2">Uncharacterized protein</fullName>
    </submittedName>
</protein>
<organism evidence="2 3">
    <name type="scientific">Winogradskyella pacifica</name>
    <dbReference type="NCBI Taxonomy" id="664642"/>
    <lineage>
        <taxon>Bacteria</taxon>
        <taxon>Pseudomonadati</taxon>
        <taxon>Bacteroidota</taxon>
        <taxon>Flavobacteriia</taxon>
        <taxon>Flavobacteriales</taxon>
        <taxon>Flavobacteriaceae</taxon>
        <taxon>Winogradskyella</taxon>
    </lineage>
</organism>
<evidence type="ECO:0000313" key="3">
    <source>
        <dbReference type="Proteomes" id="UP000256919"/>
    </source>
</evidence>
<proteinExistence type="predicted"/>
<reference evidence="2 3" key="1">
    <citation type="submission" date="2018-07" db="EMBL/GenBank/DDBJ databases">
        <title>Genomic Encyclopedia of Type Strains, Phase III (KMG-III): the genomes of soil and plant-associated and newly described type strains.</title>
        <authorList>
            <person name="Whitman W."/>
        </authorList>
    </citation>
    <scope>NUCLEOTIDE SEQUENCE [LARGE SCALE GENOMIC DNA]</scope>
    <source>
        <strain evidence="2 3">CECT 7948</strain>
    </source>
</reference>
<feature type="transmembrane region" description="Helical" evidence="1">
    <location>
        <begin position="20"/>
        <end position="40"/>
    </location>
</feature>
<evidence type="ECO:0000256" key="1">
    <source>
        <dbReference type="SAM" id="Phobius"/>
    </source>
</evidence>
<dbReference type="AlphaFoldDB" id="A0A3D9N2B0"/>
<dbReference type="EMBL" id="QREI01000002">
    <property type="protein sequence ID" value="REE25858.1"/>
    <property type="molecule type" value="Genomic_DNA"/>
</dbReference>
<keyword evidence="1" id="KW-0472">Membrane</keyword>
<keyword evidence="1" id="KW-0812">Transmembrane</keyword>
<sequence length="62" mass="7270">MASITAFNKNFNGNEKKGLIIEYPTTLFLFTAIFITLPLSESYKWLQFSRPQIIIKKQKSWI</sequence>
<accession>A0A3D9N2B0</accession>
<evidence type="ECO:0000313" key="2">
    <source>
        <dbReference type="EMBL" id="REE25858.1"/>
    </source>
</evidence>
<dbReference type="Proteomes" id="UP000256919">
    <property type="component" value="Unassembled WGS sequence"/>
</dbReference>
<name>A0A3D9N2B0_9FLAO</name>
<keyword evidence="1" id="KW-1133">Transmembrane helix</keyword>
<gene>
    <name evidence="2" type="ORF">DFQ09_102449</name>
</gene>
<keyword evidence="3" id="KW-1185">Reference proteome</keyword>